<evidence type="ECO:0000256" key="2">
    <source>
        <dbReference type="ARBA" id="ARBA00005262"/>
    </source>
</evidence>
<dbReference type="Proteomes" id="UP000241848">
    <property type="component" value="Unassembled WGS sequence"/>
</dbReference>
<dbReference type="InterPro" id="IPR003370">
    <property type="entry name" value="Chromate_transpt"/>
</dbReference>
<keyword evidence="5 7" id="KW-1133">Transmembrane helix</keyword>
<evidence type="ECO:0000313" key="9">
    <source>
        <dbReference type="Proteomes" id="UP000241848"/>
    </source>
</evidence>
<comment type="caution">
    <text evidence="8">The sequence shown here is derived from an EMBL/GenBank/DDBJ whole genome shotgun (WGS) entry which is preliminary data.</text>
</comment>
<evidence type="ECO:0000256" key="6">
    <source>
        <dbReference type="ARBA" id="ARBA00023136"/>
    </source>
</evidence>
<proteinExistence type="inferred from homology"/>
<dbReference type="PANTHER" id="PTHR43663">
    <property type="entry name" value="CHROMATE TRANSPORT PROTEIN-RELATED"/>
    <property type="match status" value="1"/>
</dbReference>
<protein>
    <submittedName>
        <fullName evidence="8">Chromate transporter</fullName>
    </submittedName>
</protein>
<feature type="transmembrane region" description="Helical" evidence="7">
    <location>
        <begin position="109"/>
        <end position="126"/>
    </location>
</feature>
<evidence type="ECO:0000256" key="1">
    <source>
        <dbReference type="ARBA" id="ARBA00004651"/>
    </source>
</evidence>
<comment type="similarity">
    <text evidence="2">Belongs to the chromate ion transporter (CHR) (TC 2.A.51) family.</text>
</comment>
<feature type="transmembrane region" description="Helical" evidence="7">
    <location>
        <begin position="155"/>
        <end position="172"/>
    </location>
</feature>
<sequence length="174" mass="18399">MGLLALLFFNFIVVGALGFGGGFGMIPLLKAVTLSHHWLSLTAFDQAIAMGQITPGPVAISATFIGERVAGPLGAVAATLGVFIPSQIVMVVISHWYHRLRAIQSVQHVMNVTLAAVVGLIAGVTLTLGISLVHGFVDGVMAFAIAFVALRFKRIPYWAFILVAGTIGAFWLRA</sequence>
<dbReference type="GO" id="GO:0005886">
    <property type="term" value="C:plasma membrane"/>
    <property type="evidence" value="ECO:0007669"/>
    <property type="project" value="UniProtKB-SubCell"/>
</dbReference>
<evidence type="ECO:0000313" key="8">
    <source>
        <dbReference type="EMBL" id="PSR22197.1"/>
    </source>
</evidence>
<gene>
    <name evidence="8" type="ORF">C7B45_07430</name>
</gene>
<dbReference type="EMBL" id="PXYV01000020">
    <property type="protein sequence ID" value="PSR22197.1"/>
    <property type="molecule type" value="Genomic_DNA"/>
</dbReference>
<comment type="subcellular location">
    <subcellularLocation>
        <location evidence="1">Cell membrane</location>
        <topology evidence="1">Multi-pass membrane protein</topology>
    </subcellularLocation>
</comment>
<keyword evidence="6 7" id="KW-0472">Membrane</keyword>
<organism evidence="8 9">
    <name type="scientific">Sulfobacillus acidophilus</name>
    <dbReference type="NCBI Taxonomy" id="53633"/>
    <lineage>
        <taxon>Bacteria</taxon>
        <taxon>Bacillati</taxon>
        <taxon>Bacillota</taxon>
        <taxon>Clostridia</taxon>
        <taxon>Eubacteriales</taxon>
        <taxon>Clostridiales Family XVII. Incertae Sedis</taxon>
        <taxon>Sulfobacillus</taxon>
    </lineage>
</organism>
<reference evidence="8 9" key="1">
    <citation type="journal article" date="2014" name="BMC Genomics">
        <title>Comparison of environmental and isolate Sulfobacillus genomes reveals diverse carbon, sulfur, nitrogen, and hydrogen metabolisms.</title>
        <authorList>
            <person name="Justice N.B."/>
            <person name="Norman A."/>
            <person name="Brown C.T."/>
            <person name="Singh A."/>
            <person name="Thomas B.C."/>
            <person name="Banfield J.F."/>
        </authorList>
    </citation>
    <scope>NUCLEOTIDE SEQUENCE [LARGE SCALE GENOMIC DNA]</scope>
    <source>
        <strain evidence="8">AMDSBA3</strain>
    </source>
</reference>
<accession>A0A2T2WIY0</accession>
<feature type="transmembrane region" description="Helical" evidence="7">
    <location>
        <begin position="73"/>
        <end position="97"/>
    </location>
</feature>
<evidence type="ECO:0000256" key="4">
    <source>
        <dbReference type="ARBA" id="ARBA00022692"/>
    </source>
</evidence>
<evidence type="ECO:0000256" key="7">
    <source>
        <dbReference type="SAM" id="Phobius"/>
    </source>
</evidence>
<evidence type="ECO:0000256" key="3">
    <source>
        <dbReference type="ARBA" id="ARBA00022475"/>
    </source>
</evidence>
<keyword evidence="3" id="KW-1003">Cell membrane</keyword>
<dbReference type="PANTHER" id="PTHR43663:SF1">
    <property type="entry name" value="CHROMATE TRANSPORTER"/>
    <property type="match status" value="1"/>
</dbReference>
<name>A0A2T2WIY0_9FIRM</name>
<dbReference type="AlphaFoldDB" id="A0A2T2WIY0"/>
<dbReference type="Pfam" id="PF02417">
    <property type="entry name" value="Chromate_transp"/>
    <property type="match status" value="1"/>
</dbReference>
<keyword evidence="4 7" id="KW-0812">Transmembrane</keyword>
<dbReference type="GO" id="GO:0015109">
    <property type="term" value="F:chromate transmembrane transporter activity"/>
    <property type="evidence" value="ECO:0007669"/>
    <property type="project" value="InterPro"/>
</dbReference>
<dbReference type="InterPro" id="IPR052518">
    <property type="entry name" value="CHR_Transporter"/>
</dbReference>
<evidence type="ECO:0000256" key="5">
    <source>
        <dbReference type="ARBA" id="ARBA00022989"/>
    </source>
</evidence>